<proteinExistence type="predicted"/>
<organism evidence="3">
    <name type="scientific">Cacopsylla melanoneura</name>
    <dbReference type="NCBI Taxonomy" id="428564"/>
    <lineage>
        <taxon>Eukaryota</taxon>
        <taxon>Metazoa</taxon>
        <taxon>Ecdysozoa</taxon>
        <taxon>Arthropoda</taxon>
        <taxon>Hexapoda</taxon>
        <taxon>Insecta</taxon>
        <taxon>Pterygota</taxon>
        <taxon>Neoptera</taxon>
        <taxon>Paraneoptera</taxon>
        <taxon>Hemiptera</taxon>
        <taxon>Sternorrhyncha</taxon>
        <taxon>Psylloidea</taxon>
        <taxon>Psyllidae</taxon>
        <taxon>Psyllinae</taxon>
        <taxon>Cacopsylla</taxon>
    </lineage>
</organism>
<protein>
    <recommendedName>
        <fullName evidence="4">Secreted protein</fullName>
    </recommendedName>
</protein>
<keyword evidence="2" id="KW-0732">Signal</keyword>
<dbReference type="EMBL" id="HBUF01471469">
    <property type="protein sequence ID" value="CAG6744619.1"/>
    <property type="molecule type" value="Transcribed_RNA"/>
</dbReference>
<feature type="chain" id="PRO_5034390973" description="Secreted protein" evidence="2">
    <location>
        <begin position="25"/>
        <end position="107"/>
    </location>
</feature>
<feature type="compositionally biased region" description="Polar residues" evidence="1">
    <location>
        <begin position="75"/>
        <end position="107"/>
    </location>
</feature>
<reference evidence="3" key="1">
    <citation type="submission" date="2021-05" db="EMBL/GenBank/DDBJ databases">
        <authorList>
            <person name="Alioto T."/>
            <person name="Alioto T."/>
            <person name="Gomez Garrido J."/>
        </authorList>
    </citation>
    <scope>NUCLEOTIDE SEQUENCE</scope>
</reference>
<sequence length="107" mass="11909">MFCERLHVMVTLFWSSFWFGQSTGPKLVETIHRPGTNDGKNYSRAFWGSRYMGPTLMTGQITTGLLRAVHGPDTNEGTNYSRATWSSTSTYGPDTNDADGTNYSRAS</sequence>
<dbReference type="AlphaFoldDB" id="A0A8D8ZBM6"/>
<evidence type="ECO:0000313" key="3">
    <source>
        <dbReference type="EMBL" id="CAG6744619.1"/>
    </source>
</evidence>
<evidence type="ECO:0000256" key="1">
    <source>
        <dbReference type="SAM" id="MobiDB-lite"/>
    </source>
</evidence>
<feature type="region of interest" description="Disordered" evidence="1">
    <location>
        <begin position="68"/>
        <end position="107"/>
    </location>
</feature>
<name>A0A8D8ZBM6_9HEMI</name>
<evidence type="ECO:0000256" key="2">
    <source>
        <dbReference type="SAM" id="SignalP"/>
    </source>
</evidence>
<accession>A0A8D8ZBM6</accession>
<feature type="signal peptide" evidence="2">
    <location>
        <begin position="1"/>
        <end position="24"/>
    </location>
</feature>
<evidence type="ECO:0008006" key="4">
    <source>
        <dbReference type="Google" id="ProtNLM"/>
    </source>
</evidence>